<dbReference type="Proteomes" id="UP000634136">
    <property type="component" value="Unassembled WGS sequence"/>
</dbReference>
<comment type="caution">
    <text evidence="1">The sequence shown here is derived from an EMBL/GenBank/DDBJ whole genome shotgun (WGS) entry which is preliminary data.</text>
</comment>
<dbReference type="EMBL" id="JAAIUW010000072">
    <property type="protein sequence ID" value="KAF7800966.1"/>
    <property type="molecule type" value="Genomic_DNA"/>
</dbReference>
<sequence length="78" mass="9043">MATMNCPLEDLEPSDAWSVLKMFVLNHQHQSSRQVVLANKESKNFCLNPHGNRKQVMQWAHKSRRNNCGIPFKKHGKD</sequence>
<keyword evidence="2" id="KW-1185">Reference proteome</keyword>
<proteinExistence type="predicted"/>
<reference evidence="1" key="1">
    <citation type="submission" date="2020-09" db="EMBL/GenBank/DDBJ databases">
        <title>Genome-Enabled Discovery of Anthraquinone Biosynthesis in Senna tora.</title>
        <authorList>
            <person name="Kang S.-H."/>
            <person name="Pandey R.P."/>
            <person name="Lee C.-M."/>
            <person name="Sim J.-S."/>
            <person name="Jeong J.-T."/>
            <person name="Choi B.-S."/>
            <person name="Jung M."/>
            <person name="Ginzburg D."/>
            <person name="Zhao K."/>
            <person name="Won S.Y."/>
            <person name="Oh T.-J."/>
            <person name="Yu Y."/>
            <person name="Kim N.-H."/>
            <person name="Lee O.R."/>
            <person name="Lee T.-H."/>
            <person name="Bashyal P."/>
            <person name="Kim T.-S."/>
            <person name="Lee W.-H."/>
            <person name="Kawkins C."/>
            <person name="Kim C.-K."/>
            <person name="Kim J.S."/>
            <person name="Ahn B.O."/>
            <person name="Rhee S.Y."/>
            <person name="Sohng J.K."/>
        </authorList>
    </citation>
    <scope>NUCLEOTIDE SEQUENCE</scope>
    <source>
        <tissue evidence="1">Leaf</tissue>
    </source>
</reference>
<protein>
    <submittedName>
        <fullName evidence="1">Uncharacterized protein</fullName>
    </submittedName>
</protein>
<accession>A0A834SDL3</accession>
<organism evidence="1 2">
    <name type="scientific">Senna tora</name>
    <dbReference type="NCBI Taxonomy" id="362788"/>
    <lineage>
        <taxon>Eukaryota</taxon>
        <taxon>Viridiplantae</taxon>
        <taxon>Streptophyta</taxon>
        <taxon>Embryophyta</taxon>
        <taxon>Tracheophyta</taxon>
        <taxon>Spermatophyta</taxon>
        <taxon>Magnoliopsida</taxon>
        <taxon>eudicotyledons</taxon>
        <taxon>Gunneridae</taxon>
        <taxon>Pentapetalae</taxon>
        <taxon>rosids</taxon>
        <taxon>fabids</taxon>
        <taxon>Fabales</taxon>
        <taxon>Fabaceae</taxon>
        <taxon>Caesalpinioideae</taxon>
        <taxon>Cassia clade</taxon>
        <taxon>Senna</taxon>
    </lineage>
</organism>
<dbReference type="AlphaFoldDB" id="A0A834SDL3"/>
<evidence type="ECO:0000313" key="1">
    <source>
        <dbReference type="EMBL" id="KAF7800966.1"/>
    </source>
</evidence>
<gene>
    <name evidence="1" type="ORF">G2W53_044527</name>
</gene>
<name>A0A834SDL3_9FABA</name>
<evidence type="ECO:0000313" key="2">
    <source>
        <dbReference type="Proteomes" id="UP000634136"/>
    </source>
</evidence>